<keyword evidence="7" id="KW-0479">Metal-binding</keyword>
<dbReference type="RefSeq" id="XP_014508285.1">
    <property type="nucleotide sequence ID" value="XM_014652799.2"/>
</dbReference>
<dbReference type="Gene3D" id="3.30.40.10">
    <property type="entry name" value="Zinc/RING finger domain, C3HC4 (zinc finger)"/>
    <property type="match status" value="1"/>
</dbReference>
<evidence type="ECO:0000256" key="7">
    <source>
        <dbReference type="ARBA" id="ARBA00022723"/>
    </source>
</evidence>
<evidence type="ECO:0000313" key="17">
    <source>
        <dbReference type="Proteomes" id="UP000087766"/>
    </source>
</evidence>
<keyword evidence="6 15" id="KW-0812">Transmembrane</keyword>
<protein>
    <recommendedName>
        <fullName evidence="4">RING-type E3 ubiquitin transferase</fullName>
        <ecNumber evidence="4">2.3.2.27</ecNumber>
    </recommendedName>
</protein>
<evidence type="ECO:0000256" key="8">
    <source>
        <dbReference type="ARBA" id="ARBA00022771"/>
    </source>
</evidence>
<keyword evidence="9" id="KW-0833">Ubl conjugation pathway</keyword>
<evidence type="ECO:0000256" key="2">
    <source>
        <dbReference type="ARBA" id="ARBA00004167"/>
    </source>
</evidence>
<dbReference type="InterPro" id="IPR013083">
    <property type="entry name" value="Znf_RING/FYVE/PHD"/>
</dbReference>
<dbReference type="KEGG" id="vra:106767844"/>
<dbReference type="InterPro" id="IPR001841">
    <property type="entry name" value="Znf_RING"/>
</dbReference>
<comment type="pathway">
    <text evidence="3">Protein modification; protein ubiquitination.</text>
</comment>
<evidence type="ECO:0000313" key="18">
    <source>
        <dbReference type="RefSeq" id="XP_014508285.1"/>
    </source>
</evidence>
<dbReference type="GeneID" id="106767844"/>
<dbReference type="PANTHER" id="PTHR45768">
    <property type="entry name" value="E3 UBIQUITIN-PROTEIN LIGASE RNF13-LIKE"/>
    <property type="match status" value="1"/>
</dbReference>
<dbReference type="Pfam" id="PF13639">
    <property type="entry name" value="zf-RING_2"/>
    <property type="match status" value="1"/>
</dbReference>
<sequence>MENDEAKEIEANDFALSGKIMLFAIVVLFVIIVIMLCLHVYVRCTLLRARRRQQLPRRSNPPQFVFYIDPAARIALTSSGLHPSVISTLPVFTFSDSIQKSECAVCLSEFENGETGRVLPKCNHSFHTECIDMWFQSHTTCPLCRAPVEAISEQETRSEVAVVVCEPETVGEEVGSSSSALRNESLGSETESSFVSPVSRIASLKRILSREKKGSVSGGVVGGCSSTTTELDAEREECYLGSCS</sequence>
<keyword evidence="8 14" id="KW-0863">Zinc-finger</keyword>
<comment type="catalytic activity">
    <reaction evidence="1">
        <text>S-ubiquitinyl-[E2 ubiquitin-conjugating enzyme]-L-cysteine + [acceptor protein]-L-lysine = [E2 ubiquitin-conjugating enzyme]-L-cysteine + N(6)-ubiquitinyl-[acceptor protein]-L-lysine.</text>
        <dbReference type="EC" id="2.3.2.27"/>
    </reaction>
</comment>
<evidence type="ECO:0000259" key="16">
    <source>
        <dbReference type="PROSITE" id="PS50089"/>
    </source>
</evidence>
<proteinExistence type="inferred from homology"/>
<keyword evidence="10" id="KW-0862">Zinc</keyword>
<evidence type="ECO:0000256" key="5">
    <source>
        <dbReference type="ARBA" id="ARBA00022679"/>
    </source>
</evidence>
<dbReference type="GO" id="GO:0061630">
    <property type="term" value="F:ubiquitin protein ligase activity"/>
    <property type="evidence" value="ECO:0007669"/>
    <property type="project" value="UniProtKB-EC"/>
</dbReference>
<evidence type="ECO:0000256" key="14">
    <source>
        <dbReference type="PROSITE-ProRule" id="PRU00175"/>
    </source>
</evidence>
<dbReference type="FunFam" id="3.30.40.10:FF:000187">
    <property type="entry name" value="E3 ubiquitin-protein ligase ATL6"/>
    <property type="match status" value="1"/>
</dbReference>
<dbReference type="OrthoDB" id="8062037at2759"/>
<dbReference type="SMART" id="SM00184">
    <property type="entry name" value="RING"/>
    <property type="match status" value="1"/>
</dbReference>
<evidence type="ECO:0000256" key="11">
    <source>
        <dbReference type="ARBA" id="ARBA00022989"/>
    </source>
</evidence>
<evidence type="ECO:0000256" key="15">
    <source>
        <dbReference type="SAM" id="Phobius"/>
    </source>
</evidence>
<evidence type="ECO:0000256" key="10">
    <source>
        <dbReference type="ARBA" id="ARBA00022833"/>
    </source>
</evidence>
<dbReference type="GO" id="GO:0008270">
    <property type="term" value="F:zinc ion binding"/>
    <property type="evidence" value="ECO:0007669"/>
    <property type="project" value="UniProtKB-KW"/>
</dbReference>
<evidence type="ECO:0000256" key="12">
    <source>
        <dbReference type="ARBA" id="ARBA00023136"/>
    </source>
</evidence>
<evidence type="ECO:0000256" key="6">
    <source>
        <dbReference type="ARBA" id="ARBA00022692"/>
    </source>
</evidence>
<evidence type="ECO:0000256" key="9">
    <source>
        <dbReference type="ARBA" id="ARBA00022786"/>
    </source>
</evidence>
<keyword evidence="17" id="KW-1185">Reference proteome</keyword>
<accession>A0A1S3UQJ1</accession>
<evidence type="ECO:0000256" key="3">
    <source>
        <dbReference type="ARBA" id="ARBA00004906"/>
    </source>
</evidence>
<dbReference type="PANTHER" id="PTHR45768:SF34">
    <property type="entry name" value="RING-H2 FINGER PROTEIN ATL64"/>
    <property type="match status" value="1"/>
</dbReference>
<keyword evidence="11 15" id="KW-1133">Transmembrane helix</keyword>
<reference evidence="18" key="2">
    <citation type="submission" date="2025-08" db="UniProtKB">
        <authorList>
            <consortium name="RefSeq"/>
        </authorList>
    </citation>
    <scope>IDENTIFICATION</scope>
    <source>
        <tissue evidence="18">Leaf</tissue>
    </source>
</reference>
<name>A0A1S3UQJ1_VIGRR</name>
<feature type="transmembrane region" description="Helical" evidence="15">
    <location>
        <begin position="20"/>
        <end position="42"/>
    </location>
</feature>
<evidence type="ECO:0000256" key="13">
    <source>
        <dbReference type="ARBA" id="ARBA00024209"/>
    </source>
</evidence>
<dbReference type="EC" id="2.3.2.27" evidence="4"/>
<dbReference type="SMR" id="A0A1S3UQJ1"/>
<evidence type="ECO:0000256" key="1">
    <source>
        <dbReference type="ARBA" id="ARBA00000900"/>
    </source>
</evidence>
<dbReference type="GO" id="GO:0016020">
    <property type="term" value="C:membrane"/>
    <property type="evidence" value="ECO:0007669"/>
    <property type="project" value="UniProtKB-SubCell"/>
</dbReference>
<gene>
    <name evidence="18" type="primary">LOC106767844</name>
</gene>
<evidence type="ECO:0000256" key="4">
    <source>
        <dbReference type="ARBA" id="ARBA00012483"/>
    </source>
</evidence>
<feature type="domain" description="RING-type" evidence="16">
    <location>
        <begin position="103"/>
        <end position="145"/>
    </location>
</feature>
<dbReference type="CDD" id="cd16461">
    <property type="entry name" value="RING-H2_EL5-like"/>
    <property type="match status" value="1"/>
</dbReference>
<organism evidence="17 18">
    <name type="scientific">Vigna radiata var. radiata</name>
    <name type="common">Mung bean</name>
    <name type="synonym">Phaseolus aureus</name>
    <dbReference type="NCBI Taxonomy" id="3916"/>
    <lineage>
        <taxon>Eukaryota</taxon>
        <taxon>Viridiplantae</taxon>
        <taxon>Streptophyta</taxon>
        <taxon>Embryophyta</taxon>
        <taxon>Tracheophyta</taxon>
        <taxon>Spermatophyta</taxon>
        <taxon>Magnoliopsida</taxon>
        <taxon>eudicotyledons</taxon>
        <taxon>Gunneridae</taxon>
        <taxon>Pentapetalae</taxon>
        <taxon>rosids</taxon>
        <taxon>fabids</taxon>
        <taxon>Fabales</taxon>
        <taxon>Fabaceae</taxon>
        <taxon>Papilionoideae</taxon>
        <taxon>50 kb inversion clade</taxon>
        <taxon>NPAAA clade</taxon>
        <taxon>indigoferoid/millettioid clade</taxon>
        <taxon>Phaseoleae</taxon>
        <taxon>Vigna</taxon>
    </lineage>
</organism>
<dbReference type="SUPFAM" id="SSF57850">
    <property type="entry name" value="RING/U-box"/>
    <property type="match status" value="1"/>
</dbReference>
<dbReference type="Gramene" id="Vradi07g25060.1">
    <property type="protein sequence ID" value="Vradi07g25060.1"/>
    <property type="gene ID" value="Vradi07g25060"/>
</dbReference>
<dbReference type="PROSITE" id="PS50089">
    <property type="entry name" value="ZF_RING_2"/>
    <property type="match status" value="1"/>
</dbReference>
<dbReference type="Proteomes" id="UP000087766">
    <property type="component" value="Chromosome 7"/>
</dbReference>
<dbReference type="AlphaFoldDB" id="A0A1S3UQJ1"/>
<comment type="subcellular location">
    <subcellularLocation>
        <location evidence="2">Membrane</location>
        <topology evidence="2">Single-pass membrane protein</topology>
    </subcellularLocation>
</comment>
<keyword evidence="5" id="KW-0808">Transferase</keyword>
<keyword evidence="12 15" id="KW-0472">Membrane</keyword>
<comment type="similarity">
    <text evidence="13">Belongs to the RING-type zinc finger family. ATL subfamily.</text>
</comment>
<reference evidence="17" key="1">
    <citation type="journal article" date="2014" name="Nat. Commun.">
        <title>Genome sequence of mungbean and insights into evolution within Vigna species.</title>
        <authorList>
            <person name="Kang Y.J."/>
            <person name="Kim S.K."/>
            <person name="Kim M.Y."/>
            <person name="Lestari P."/>
            <person name="Kim K.H."/>
            <person name="Ha B.K."/>
            <person name="Jun T.H."/>
            <person name="Hwang W.J."/>
            <person name="Lee T."/>
            <person name="Lee J."/>
            <person name="Shim S."/>
            <person name="Yoon M.Y."/>
            <person name="Jang Y.E."/>
            <person name="Han K.S."/>
            <person name="Taeprayoon P."/>
            <person name="Yoon N."/>
            <person name="Somta P."/>
            <person name="Tanya P."/>
            <person name="Kim K.S."/>
            <person name="Gwag J.G."/>
            <person name="Moon J.K."/>
            <person name="Lee Y.H."/>
            <person name="Park B.S."/>
            <person name="Bombarely A."/>
            <person name="Doyle J.J."/>
            <person name="Jackson S.A."/>
            <person name="Schafleitner R."/>
            <person name="Srinives P."/>
            <person name="Varshney R.K."/>
            <person name="Lee S.H."/>
        </authorList>
    </citation>
    <scope>NUCLEOTIDE SEQUENCE [LARGE SCALE GENOMIC DNA]</scope>
    <source>
        <strain evidence="17">cv. VC1973A</strain>
    </source>
</reference>